<dbReference type="EMBL" id="JPQT01000096">
    <property type="protein sequence ID" value="KFE52668.1"/>
    <property type="molecule type" value="Genomic_DNA"/>
</dbReference>
<proteinExistence type="predicted"/>
<feature type="chain" id="PRO_5001798660" description="DUF2790 domain-containing protein" evidence="1">
    <location>
        <begin position="23"/>
        <end position="85"/>
    </location>
</feature>
<sequence length="85" mass="9081">MKTALIAFTLLALGSVASVANAGLKPQANVQDYTYGTKLDIAKVVSTPQLNFCGVRPVEMTYVDHMGKTQTLRYEVNGTGCLGDN</sequence>
<protein>
    <recommendedName>
        <fullName evidence="4">DUF2790 domain-containing protein</fullName>
    </recommendedName>
</protein>
<dbReference type="Gene3D" id="2.30.140.50">
    <property type="entry name" value="Protein of unknown function DUF2790"/>
    <property type="match status" value="1"/>
</dbReference>
<dbReference type="RefSeq" id="WP_020289760.1">
    <property type="nucleotide sequence ID" value="NZ_JPQT01000096.1"/>
</dbReference>
<organism evidence="2 3">
    <name type="scientific">Pseudomonas syringae</name>
    <dbReference type="NCBI Taxonomy" id="317"/>
    <lineage>
        <taxon>Bacteria</taxon>
        <taxon>Pseudomonadati</taxon>
        <taxon>Pseudomonadota</taxon>
        <taxon>Gammaproteobacteria</taxon>
        <taxon>Pseudomonadales</taxon>
        <taxon>Pseudomonadaceae</taxon>
        <taxon>Pseudomonas</taxon>
    </lineage>
</organism>
<accession>A0A085VB55</accession>
<dbReference type="Proteomes" id="UP000028643">
    <property type="component" value="Unassembled WGS sequence"/>
</dbReference>
<evidence type="ECO:0000313" key="2">
    <source>
        <dbReference type="EMBL" id="KFE52668.1"/>
    </source>
</evidence>
<name>A0A085VB55_PSESX</name>
<evidence type="ECO:0008006" key="4">
    <source>
        <dbReference type="Google" id="ProtNLM"/>
    </source>
</evidence>
<gene>
    <name evidence="2" type="ORF">IV02_07260</name>
</gene>
<evidence type="ECO:0000256" key="1">
    <source>
        <dbReference type="SAM" id="SignalP"/>
    </source>
</evidence>
<evidence type="ECO:0000313" key="3">
    <source>
        <dbReference type="Proteomes" id="UP000028643"/>
    </source>
</evidence>
<keyword evidence="1" id="KW-0732">Signal</keyword>
<dbReference type="AlphaFoldDB" id="A0A085VB55"/>
<dbReference type="InterPro" id="IPR021245">
    <property type="entry name" value="DUF2790"/>
</dbReference>
<feature type="signal peptide" evidence="1">
    <location>
        <begin position="1"/>
        <end position="22"/>
    </location>
</feature>
<reference evidence="2 3" key="1">
    <citation type="submission" date="2014-07" db="EMBL/GenBank/DDBJ databases">
        <title>Draft Genome Sequences of Environmental Pseudomonas syringae strains.</title>
        <authorList>
            <person name="Baltrus D.A."/>
            <person name="Berge O."/>
            <person name="Morris C."/>
        </authorList>
    </citation>
    <scope>NUCLEOTIDE SEQUENCE [LARGE SCALE GENOMIC DNA]</scope>
    <source>
        <strain evidence="2 3">CEB003</strain>
    </source>
</reference>
<dbReference type="Pfam" id="PF10976">
    <property type="entry name" value="DUF2790"/>
    <property type="match status" value="1"/>
</dbReference>
<comment type="caution">
    <text evidence="2">The sequence shown here is derived from an EMBL/GenBank/DDBJ whole genome shotgun (WGS) entry which is preliminary data.</text>
</comment>
<dbReference type="PATRIC" id="fig|317.174.peg.1477"/>